<feature type="domain" description="Periplasmic binding protein" evidence="5">
    <location>
        <begin position="32"/>
        <end position="287"/>
    </location>
</feature>
<dbReference type="GO" id="GO:0055085">
    <property type="term" value="P:transmembrane transport"/>
    <property type="evidence" value="ECO:0007669"/>
    <property type="project" value="UniProtKB-ARBA"/>
</dbReference>
<comment type="subcellular location">
    <subcellularLocation>
        <location evidence="1">Cell envelope</location>
    </subcellularLocation>
</comment>
<dbReference type="PANTHER" id="PTHR46847">
    <property type="entry name" value="D-ALLOSE-BINDING PERIPLASMIC PROTEIN-RELATED"/>
    <property type="match status" value="1"/>
</dbReference>
<dbReference type="InterPro" id="IPR025997">
    <property type="entry name" value="SBP_2_dom"/>
</dbReference>
<dbReference type="GO" id="GO:0030313">
    <property type="term" value="C:cell envelope"/>
    <property type="evidence" value="ECO:0007669"/>
    <property type="project" value="UniProtKB-SubCell"/>
</dbReference>
<dbReference type="Gene3D" id="3.40.50.2300">
    <property type="match status" value="2"/>
</dbReference>
<dbReference type="Pfam" id="PF13407">
    <property type="entry name" value="Peripla_BP_4"/>
    <property type="match status" value="1"/>
</dbReference>
<feature type="signal peptide" evidence="4">
    <location>
        <begin position="1"/>
        <end position="27"/>
    </location>
</feature>
<dbReference type="InterPro" id="IPR028082">
    <property type="entry name" value="Peripla_BP_I"/>
</dbReference>
<evidence type="ECO:0000256" key="1">
    <source>
        <dbReference type="ARBA" id="ARBA00004196"/>
    </source>
</evidence>
<evidence type="ECO:0000256" key="3">
    <source>
        <dbReference type="ARBA" id="ARBA00022729"/>
    </source>
</evidence>
<evidence type="ECO:0000259" key="5">
    <source>
        <dbReference type="Pfam" id="PF13407"/>
    </source>
</evidence>
<dbReference type="AlphaFoldDB" id="A0A159ZWI2"/>
<name>A0A159ZWI2_PSEFL</name>
<dbReference type="RefSeq" id="WP_063321106.1">
    <property type="nucleotide sequence ID" value="NZ_CP015225.1"/>
</dbReference>
<dbReference type="Proteomes" id="UP000076083">
    <property type="component" value="Chromosome"/>
</dbReference>
<sequence length="317" mass="33524">MKTNNKRRMLATAVAAVLLTSNVSTFAAGEKIAVSFQTLSIPFFIFMHEQVVQEAKTLDVKLLVQDAQASSSKQSSDIENSLTQGVAAVVLTPNDVTALAPAINEVLDEKVPVIAVDRRVEGTSSPVPFVTADNVAGGRLMGDWVVKNLPTGANVVLITGQIGSTTAMDRAKGVHQSLTAAGSKFKLVAEQSGEADRAKAMSVVENILTASAGNPPDVIICSTGDMTLGAVEAVRGMGLSDKIKIIGYDAYPEVLKSIKAGEITGIVEQSPSKQIRTALRLAVENIRNGTKIESVTITPFMVTRENLDQAEQFSAIK</sequence>
<dbReference type="SUPFAM" id="SSF53822">
    <property type="entry name" value="Periplasmic binding protein-like I"/>
    <property type="match status" value="1"/>
</dbReference>
<dbReference type="GO" id="GO:0030246">
    <property type="term" value="F:carbohydrate binding"/>
    <property type="evidence" value="ECO:0007669"/>
    <property type="project" value="UniProtKB-ARBA"/>
</dbReference>
<organism evidence="6 7">
    <name type="scientific">Pseudomonas fluorescens</name>
    <dbReference type="NCBI Taxonomy" id="294"/>
    <lineage>
        <taxon>Bacteria</taxon>
        <taxon>Pseudomonadati</taxon>
        <taxon>Pseudomonadota</taxon>
        <taxon>Gammaproteobacteria</taxon>
        <taxon>Pseudomonadales</taxon>
        <taxon>Pseudomonadaceae</taxon>
        <taxon>Pseudomonas</taxon>
    </lineage>
</organism>
<protein>
    <submittedName>
        <fullName evidence="6">Sugar ABC transporter substrate-binding protein</fullName>
    </submittedName>
</protein>
<gene>
    <name evidence="6" type="ORF">TK06_05065</name>
</gene>
<reference evidence="7" key="1">
    <citation type="submission" date="2016-04" db="EMBL/GenBank/DDBJ databases">
        <authorList>
            <person name="Ray J."/>
            <person name="Price M."/>
            <person name="Deutschbauer A."/>
        </authorList>
    </citation>
    <scope>NUCLEOTIDE SEQUENCE [LARGE SCALE GENOMIC DNA]</scope>
    <source>
        <strain evidence="7">FW300-N2E2</strain>
    </source>
</reference>
<keyword evidence="3 4" id="KW-0732">Signal</keyword>
<comment type="similarity">
    <text evidence="2">Belongs to the bacterial solute-binding protein 2 family.</text>
</comment>
<proteinExistence type="inferred from homology"/>
<evidence type="ECO:0000256" key="2">
    <source>
        <dbReference type="ARBA" id="ARBA00007639"/>
    </source>
</evidence>
<dbReference type="PANTHER" id="PTHR46847:SF1">
    <property type="entry name" value="D-ALLOSE-BINDING PERIPLASMIC PROTEIN-RELATED"/>
    <property type="match status" value="1"/>
</dbReference>
<accession>A0A159ZWI2</accession>
<feature type="chain" id="PRO_5007812094" evidence="4">
    <location>
        <begin position="28"/>
        <end position="317"/>
    </location>
</feature>
<dbReference type="EMBL" id="CP015225">
    <property type="protein sequence ID" value="AMZ70502.1"/>
    <property type="molecule type" value="Genomic_DNA"/>
</dbReference>
<reference evidence="6 7" key="2">
    <citation type="journal article" date="2018" name="Nature">
        <title>Mutant phenotypes for thousands of bacterial genes of unknown function.</title>
        <authorList>
            <person name="Price M.N."/>
            <person name="Wetmore K.M."/>
            <person name="Waters R.J."/>
            <person name="Callaghan M."/>
            <person name="Ray J."/>
            <person name="Liu H."/>
            <person name="Kuehl J.V."/>
            <person name="Melnyk R.A."/>
            <person name="Lamson J.S."/>
            <person name="Suh Y."/>
            <person name="Carlson H.K."/>
            <person name="Esquivel Z."/>
            <person name="Sadeeshkumar H."/>
            <person name="Chakraborty R."/>
            <person name="Zane G.M."/>
            <person name="Rubin B.E."/>
            <person name="Wall J.D."/>
            <person name="Visel A."/>
            <person name="Bristow J."/>
            <person name="Blow M.J."/>
            <person name="Arkin A.P."/>
            <person name="Deutschbauer A.M."/>
        </authorList>
    </citation>
    <scope>NUCLEOTIDE SEQUENCE [LARGE SCALE GENOMIC DNA]</scope>
    <source>
        <strain evidence="6 7">FW300-N2E2</strain>
    </source>
</reference>
<evidence type="ECO:0000313" key="6">
    <source>
        <dbReference type="EMBL" id="AMZ70502.1"/>
    </source>
</evidence>
<evidence type="ECO:0000313" key="7">
    <source>
        <dbReference type="Proteomes" id="UP000076083"/>
    </source>
</evidence>
<evidence type="ECO:0000256" key="4">
    <source>
        <dbReference type="SAM" id="SignalP"/>
    </source>
</evidence>